<dbReference type="PANTHER" id="PTHR45642:SF137">
    <property type="entry name" value="GDSL-LIKE LIPASE_ACYLHYDROLASE"/>
    <property type="match status" value="1"/>
</dbReference>
<dbReference type="Gene3D" id="3.40.50.1110">
    <property type="entry name" value="SGNH hydrolase"/>
    <property type="match status" value="1"/>
</dbReference>
<dbReference type="InterPro" id="IPR050592">
    <property type="entry name" value="GDSL_lipolytic_enzyme"/>
</dbReference>
<protein>
    <submittedName>
        <fullName evidence="2">GDSL esterase/lipase EXL3</fullName>
    </submittedName>
</protein>
<evidence type="ECO:0000313" key="3">
    <source>
        <dbReference type="Proteomes" id="UP000257109"/>
    </source>
</evidence>
<evidence type="ECO:0000256" key="1">
    <source>
        <dbReference type="SAM" id="SignalP"/>
    </source>
</evidence>
<name>A0A371DZG2_MUCPR</name>
<feature type="chain" id="PRO_5016761004" evidence="1">
    <location>
        <begin position="34"/>
        <end position="140"/>
    </location>
</feature>
<feature type="non-terminal residue" evidence="2">
    <location>
        <position position="1"/>
    </location>
</feature>
<proteinExistence type="predicted"/>
<organism evidence="2 3">
    <name type="scientific">Mucuna pruriens</name>
    <name type="common">Velvet bean</name>
    <name type="synonym">Dolichos pruriens</name>
    <dbReference type="NCBI Taxonomy" id="157652"/>
    <lineage>
        <taxon>Eukaryota</taxon>
        <taxon>Viridiplantae</taxon>
        <taxon>Streptophyta</taxon>
        <taxon>Embryophyta</taxon>
        <taxon>Tracheophyta</taxon>
        <taxon>Spermatophyta</taxon>
        <taxon>Magnoliopsida</taxon>
        <taxon>eudicotyledons</taxon>
        <taxon>Gunneridae</taxon>
        <taxon>Pentapetalae</taxon>
        <taxon>rosids</taxon>
        <taxon>fabids</taxon>
        <taxon>Fabales</taxon>
        <taxon>Fabaceae</taxon>
        <taxon>Papilionoideae</taxon>
        <taxon>50 kb inversion clade</taxon>
        <taxon>NPAAA clade</taxon>
        <taxon>indigoferoid/millettioid clade</taxon>
        <taxon>Phaseoleae</taxon>
        <taxon>Mucuna</taxon>
    </lineage>
</organism>
<dbReference type="PANTHER" id="PTHR45642">
    <property type="entry name" value="GDSL ESTERASE/LIPASE EXL3"/>
    <property type="match status" value="1"/>
</dbReference>
<dbReference type="OrthoDB" id="1600564at2759"/>
<comment type="caution">
    <text evidence="2">The sequence shown here is derived from an EMBL/GenBank/DDBJ whole genome shotgun (WGS) entry which is preliminary data.</text>
</comment>
<feature type="signal peptide" evidence="1">
    <location>
        <begin position="1"/>
        <end position="33"/>
    </location>
</feature>
<evidence type="ECO:0000313" key="2">
    <source>
        <dbReference type="EMBL" id="RDX57939.1"/>
    </source>
</evidence>
<keyword evidence="1" id="KW-0732">Signal</keyword>
<dbReference type="STRING" id="157652.A0A371DZG2"/>
<sequence length="140" mass="14879">MGVFMKVFNSSSCSTSLMLRFVLLLVLSLRTKGVVKLPPNISIPALIAFGDSIVDPGNNNNIKSLVKCNFPPYGKDFEGGIPTGRFCNGKIPSDLLAEELGIKELLPAYLDPNLKASDLVTGVCFSSGASGYDPLTPKIA</sequence>
<dbReference type="Proteomes" id="UP000257109">
    <property type="component" value="Unassembled WGS sequence"/>
</dbReference>
<dbReference type="EMBL" id="QJKJ01018004">
    <property type="protein sequence ID" value="RDX57939.1"/>
    <property type="molecule type" value="Genomic_DNA"/>
</dbReference>
<feature type="non-terminal residue" evidence="2">
    <location>
        <position position="140"/>
    </location>
</feature>
<gene>
    <name evidence="2" type="primary">EXL3</name>
    <name evidence="2" type="ORF">CR513_62784</name>
</gene>
<reference evidence="2" key="1">
    <citation type="submission" date="2018-05" db="EMBL/GenBank/DDBJ databases">
        <title>Draft genome of Mucuna pruriens seed.</title>
        <authorList>
            <person name="Nnadi N.E."/>
            <person name="Vos R."/>
            <person name="Hasami M.H."/>
            <person name="Devisetty U.K."/>
            <person name="Aguiy J.C."/>
        </authorList>
    </citation>
    <scope>NUCLEOTIDE SEQUENCE [LARGE SCALE GENOMIC DNA]</scope>
    <source>
        <strain evidence="2">JCA_2017</strain>
    </source>
</reference>
<accession>A0A371DZG2</accession>
<dbReference type="AlphaFoldDB" id="A0A371DZG2"/>
<dbReference type="InterPro" id="IPR036514">
    <property type="entry name" value="SGNH_hydro_sf"/>
</dbReference>
<keyword evidence="3" id="KW-1185">Reference proteome</keyword>